<gene>
    <name evidence="6" type="ORF">GGQ86_004273</name>
</gene>
<keyword evidence="4" id="KW-0233">DNA recombination</keyword>
<organism evidence="6 7">
    <name type="scientific">Xanthobacter flavus</name>
    <dbReference type="NCBI Taxonomy" id="281"/>
    <lineage>
        <taxon>Bacteria</taxon>
        <taxon>Pseudomonadati</taxon>
        <taxon>Pseudomonadota</taxon>
        <taxon>Alphaproteobacteria</taxon>
        <taxon>Hyphomicrobiales</taxon>
        <taxon>Xanthobacteraceae</taxon>
        <taxon>Xanthobacter</taxon>
    </lineage>
</organism>
<proteinExistence type="inferred from homology"/>
<feature type="domain" description="Tyr recombinase" evidence="5">
    <location>
        <begin position="239"/>
        <end position="411"/>
    </location>
</feature>
<dbReference type="EMBL" id="JAVDPY010000009">
    <property type="protein sequence ID" value="MDR6335775.1"/>
    <property type="molecule type" value="Genomic_DNA"/>
</dbReference>
<dbReference type="PANTHER" id="PTHR30629">
    <property type="entry name" value="PROPHAGE INTEGRASE"/>
    <property type="match status" value="1"/>
</dbReference>
<dbReference type="RefSeq" id="WP_281809059.1">
    <property type="nucleotide sequence ID" value="NZ_BSDO01000007.1"/>
</dbReference>
<comment type="caution">
    <text evidence="6">The sequence shown here is derived from an EMBL/GenBank/DDBJ whole genome shotgun (WGS) entry which is preliminary data.</text>
</comment>
<keyword evidence="3" id="KW-0238">DNA-binding</keyword>
<name>A0ABU1KMD2_XANFL</name>
<dbReference type="InterPro" id="IPR013762">
    <property type="entry name" value="Integrase-like_cat_sf"/>
</dbReference>
<dbReference type="PANTHER" id="PTHR30629:SF6">
    <property type="entry name" value="PROPHAGE INTEGRASE INTA-RELATED"/>
    <property type="match status" value="1"/>
</dbReference>
<dbReference type="Pfam" id="PF00589">
    <property type="entry name" value="Phage_integrase"/>
    <property type="match status" value="1"/>
</dbReference>
<dbReference type="Proteomes" id="UP001245370">
    <property type="component" value="Unassembled WGS sequence"/>
</dbReference>
<dbReference type="Gene3D" id="1.10.443.10">
    <property type="entry name" value="Intergrase catalytic core"/>
    <property type="match status" value="1"/>
</dbReference>
<accession>A0ABU1KMD2</accession>
<dbReference type="Gene3D" id="1.10.150.130">
    <property type="match status" value="1"/>
</dbReference>
<dbReference type="InterPro" id="IPR011010">
    <property type="entry name" value="DNA_brk_join_enz"/>
</dbReference>
<evidence type="ECO:0000313" key="6">
    <source>
        <dbReference type="EMBL" id="MDR6335775.1"/>
    </source>
</evidence>
<dbReference type="InterPro" id="IPR050808">
    <property type="entry name" value="Phage_Integrase"/>
</dbReference>
<evidence type="ECO:0000259" key="5">
    <source>
        <dbReference type="PROSITE" id="PS51898"/>
    </source>
</evidence>
<reference evidence="6 7" key="1">
    <citation type="submission" date="2023-07" db="EMBL/GenBank/DDBJ databases">
        <title>Genomic Encyclopedia of Type Strains, Phase IV (KMG-IV): sequencing the most valuable type-strain genomes for metagenomic binning, comparative biology and taxonomic classification.</title>
        <authorList>
            <person name="Goeker M."/>
        </authorList>
    </citation>
    <scope>NUCLEOTIDE SEQUENCE [LARGE SCALE GENOMIC DNA]</scope>
    <source>
        <strain evidence="6 7">DSM 338</strain>
    </source>
</reference>
<dbReference type="PROSITE" id="PS51898">
    <property type="entry name" value="TYR_RECOMBINASE"/>
    <property type="match status" value="1"/>
</dbReference>
<evidence type="ECO:0000313" key="7">
    <source>
        <dbReference type="Proteomes" id="UP001245370"/>
    </source>
</evidence>
<dbReference type="GeneID" id="95764712"/>
<dbReference type="CDD" id="cd00796">
    <property type="entry name" value="INT_Rci_Hp1_C"/>
    <property type="match status" value="1"/>
</dbReference>
<dbReference type="InterPro" id="IPR002104">
    <property type="entry name" value="Integrase_catalytic"/>
</dbReference>
<evidence type="ECO:0000256" key="4">
    <source>
        <dbReference type="ARBA" id="ARBA00023172"/>
    </source>
</evidence>
<dbReference type="InterPro" id="IPR010998">
    <property type="entry name" value="Integrase_recombinase_N"/>
</dbReference>
<evidence type="ECO:0000256" key="1">
    <source>
        <dbReference type="ARBA" id="ARBA00008857"/>
    </source>
</evidence>
<dbReference type="SUPFAM" id="SSF56349">
    <property type="entry name" value="DNA breaking-rejoining enzymes"/>
    <property type="match status" value="1"/>
</dbReference>
<evidence type="ECO:0000256" key="3">
    <source>
        <dbReference type="ARBA" id="ARBA00023125"/>
    </source>
</evidence>
<protein>
    <submittedName>
        <fullName evidence="6">Integrase</fullName>
    </submittedName>
</protein>
<comment type="similarity">
    <text evidence="1">Belongs to the 'phage' integrase family.</text>
</comment>
<keyword evidence="7" id="KW-1185">Reference proteome</keyword>
<keyword evidence="2" id="KW-0229">DNA integration</keyword>
<sequence length="433" mass="47463">MARTARDTALETRTARARLAVRGEPYWKQLDGGLALGYRRKKSGGSWLARRWDGERKRYTEHALGSTDDVQDADGAAHLSFSQAQAVARTWYREEERRALGLSASTGPYTVADACDDYIAHYVGKGGRSEYATRRVIEIHILPSLGGVELAKLTTRCIRDWHRGIATAPKMVRTKSTAKERATRAVDHDDTDAVRSRRATANRILTVLKAALNHAWHERHISSDEAWRAVKPFAAVDAPVIRYLKPAECMRLVNACAEPLRSLVRGALLTGARYSELARLKVVDIDLDARTVAVREAKGGKPRHIVLTDEATALFRSLIHGKDGSALVFARDDGGPWKPAQQTRPLAEACAVAKIVPAIGFHVLRHTHASTLAMAGVPMGVIAAQLGHADTRITEKHYAHLAPSYVADTIRAAFPKLGIVPESNVKELAPKKG</sequence>
<evidence type="ECO:0000256" key="2">
    <source>
        <dbReference type="ARBA" id="ARBA00022908"/>
    </source>
</evidence>